<reference evidence="2" key="1">
    <citation type="submission" date="2017-04" db="EMBL/GenBank/DDBJ databases">
        <title>Function of individual gut microbiota members based on whole genome sequencing of pure cultures obtained from chicken caecum.</title>
        <authorList>
            <person name="Medvecky M."/>
            <person name="Cejkova D."/>
            <person name="Polansky O."/>
            <person name="Karasova D."/>
            <person name="Kubasova T."/>
            <person name="Cizek A."/>
            <person name="Rychlik I."/>
        </authorList>
    </citation>
    <scope>NUCLEOTIDE SEQUENCE [LARGE SCALE GENOMIC DNA]</scope>
    <source>
        <strain evidence="2">An5</strain>
    </source>
</reference>
<dbReference type="AlphaFoldDB" id="A0A1Y3XML9"/>
<dbReference type="PANTHER" id="PTHR10000">
    <property type="entry name" value="PHOSPHOSERINE PHOSPHATASE"/>
    <property type="match status" value="1"/>
</dbReference>
<organism evidence="1 2">
    <name type="scientific">[Collinsella] massiliensis</name>
    <dbReference type="NCBI Taxonomy" id="1232426"/>
    <lineage>
        <taxon>Bacteria</taxon>
        <taxon>Bacillati</taxon>
        <taxon>Actinomycetota</taxon>
        <taxon>Coriobacteriia</taxon>
        <taxon>Coriobacteriales</taxon>
        <taxon>Coriobacteriaceae</taxon>
        <taxon>Enorma</taxon>
    </lineage>
</organism>
<evidence type="ECO:0000313" key="1">
    <source>
        <dbReference type="EMBL" id="OUN86776.1"/>
    </source>
</evidence>
<dbReference type="InterPro" id="IPR006379">
    <property type="entry name" value="HAD-SF_hydro_IIB"/>
</dbReference>
<dbReference type="Gene3D" id="3.40.50.1000">
    <property type="entry name" value="HAD superfamily/HAD-like"/>
    <property type="match status" value="1"/>
</dbReference>
<dbReference type="Gene3D" id="3.30.1240.10">
    <property type="match status" value="1"/>
</dbReference>
<dbReference type="RefSeq" id="WP_019239892.1">
    <property type="nucleotide sequence ID" value="NZ_CABKRW010000042.1"/>
</dbReference>
<accession>A0A1Y3XML9</accession>
<dbReference type="Proteomes" id="UP000195781">
    <property type="component" value="Unassembled WGS sequence"/>
</dbReference>
<protein>
    <recommendedName>
        <fullName evidence="3">Haloacid dehalogenase</fullName>
    </recommendedName>
</protein>
<sequence length="284" mass="30910">MDSLEPRDADAPRNAAAAPAVAFFDVDGTLTYHRDGVPEDQAAPSERVCRALEAFTARGNIAVLCTGRPPITVSPALRACPFTAKIMLAGGCVEFGDEVVHHEFMPRDLLARLVDELARARMSAFFETSSRCLLVEWPETPLSFDIGYEHTSIDELRGMLGTLEVSKVVLESHRLDLLDPAMPFIREDFVISNLGVGEHEITLPSTTKRSGMQVVLSELRRRGVQVGTVYGFGDSENDVSMLEAADVAVVMGNALPQVRAYADYVTDTVQEDGVATALEHFGLV</sequence>
<name>A0A1Y3XML9_9ACTN</name>
<dbReference type="EMBL" id="NFIE01000019">
    <property type="protein sequence ID" value="OUN86776.1"/>
    <property type="molecule type" value="Genomic_DNA"/>
</dbReference>
<dbReference type="InterPro" id="IPR036412">
    <property type="entry name" value="HAD-like_sf"/>
</dbReference>
<keyword evidence="2" id="KW-1185">Reference proteome</keyword>
<dbReference type="GO" id="GO:0016791">
    <property type="term" value="F:phosphatase activity"/>
    <property type="evidence" value="ECO:0007669"/>
    <property type="project" value="TreeGrafter"/>
</dbReference>
<comment type="caution">
    <text evidence="1">The sequence shown here is derived from an EMBL/GenBank/DDBJ whole genome shotgun (WGS) entry which is preliminary data.</text>
</comment>
<proteinExistence type="predicted"/>
<evidence type="ECO:0000313" key="2">
    <source>
        <dbReference type="Proteomes" id="UP000195781"/>
    </source>
</evidence>
<gene>
    <name evidence="1" type="ORF">B5G02_08205</name>
</gene>
<dbReference type="GO" id="GO:0000287">
    <property type="term" value="F:magnesium ion binding"/>
    <property type="evidence" value="ECO:0007669"/>
    <property type="project" value="TreeGrafter"/>
</dbReference>
<dbReference type="NCBIfam" id="TIGR01484">
    <property type="entry name" value="HAD-SF-IIB"/>
    <property type="match status" value="1"/>
</dbReference>
<dbReference type="SUPFAM" id="SSF56784">
    <property type="entry name" value="HAD-like"/>
    <property type="match status" value="1"/>
</dbReference>
<dbReference type="Pfam" id="PF08282">
    <property type="entry name" value="Hydrolase_3"/>
    <property type="match status" value="1"/>
</dbReference>
<dbReference type="GO" id="GO:0005829">
    <property type="term" value="C:cytosol"/>
    <property type="evidence" value="ECO:0007669"/>
    <property type="project" value="TreeGrafter"/>
</dbReference>
<dbReference type="OrthoDB" id="3180855at2"/>
<dbReference type="PANTHER" id="PTHR10000:SF8">
    <property type="entry name" value="HAD SUPERFAMILY HYDROLASE-LIKE, TYPE 3"/>
    <property type="match status" value="1"/>
</dbReference>
<evidence type="ECO:0008006" key="3">
    <source>
        <dbReference type="Google" id="ProtNLM"/>
    </source>
</evidence>
<dbReference type="InterPro" id="IPR023214">
    <property type="entry name" value="HAD_sf"/>
</dbReference>